<feature type="compositionally biased region" description="Polar residues" evidence="1">
    <location>
        <begin position="75"/>
        <end position="95"/>
    </location>
</feature>
<dbReference type="Proteomes" id="UP000054560">
    <property type="component" value="Unassembled WGS sequence"/>
</dbReference>
<keyword evidence="4" id="KW-1185">Reference proteome</keyword>
<dbReference type="InterPro" id="IPR044926">
    <property type="entry name" value="RGS_subdomain_2"/>
</dbReference>
<dbReference type="GeneID" id="25916225"/>
<feature type="region of interest" description="Disordered" evidence="1">
    <location>
        <begin position="74"/>
        <end position="97"/>
    </location>
</feature>
<evidence type="ECO:0000259" key="2">
    <source>
        <dbReference type="PROSITE" id="PS51207"/>
    </source>
</evidence>
<feature type="non-terminal residue" evidence="3">
    <location>
        <position position="218"/>
    </location>
</feature>
<dbReference type="Gene3D" id="1.10.167.10">
    <property type="entry name" value="Regulator of G-protein Signalling 4, domain 2"/>
    <property type="match status" value="1"/>
</dbReference>
<feature type="domain" description="PXA" evidence="2">
    <location>
        <begin position="1"/>
        <end position="75"/>
    </location>
</feature>
<reference evidence="3 4" key="1">
    <citation type="submission" date="2011-02" db="EMBL/GenBank/DDBJ databases">
        <title>The Genome Sequence of Sphaeroforma arctica JP610.</title>
        <authorList>
            <consortium name="The Broad Institute Genome Sequencing Platform"/>
            <person name="Russ C."/>
            <person name="Cuomo C."/>
            <person name="Young S.K."/>
            <person name="Zeng Q."/>
            <person name="Gargeya S."/>
            <person name="Alvarado L."/>
            <person name="Berlin A."/>
            <person name="Chapman S.B."/>
            <person name="Chen Z."/>
            <person name="Freedman E."/>
            <person name="Gellesch M."/>
            <person name="Goldberg J."/>
            <person name="Griggs A."/>
            <person name="Gujja S."/>
            <person name="Heilman E."/>
            <person name="Heiman D."/>
            <person name="Howarth C."/>
            <person name="Mehta T."/>
            <person name="Neiman D."/>
            <person name="Pearson M."/>
            <person name="Roberts A."/>
            <person name="Saif S."/>
            <person name="Shea T."/>
            <person name="Shenoy N."/>
            <person name="Sisk P."/>
            <person name="Stolte C."/>
            <person name="Sykes S."/>
            <person name="White J."/>
            <person name="Yandava C."/>
            <person name="Burger G."/>
            <person name="Gray M.W."/>
            <person name="Holland P.W.H."/>
            <person name="King N."/>
            <person name="Lang F.B.F."/>
            <person name="Roger A.J."/>
            <person name="Ruiz-Trillo I."/>
            <person name="Haas B."/>
            <person name="Nusbaum C."/>
            <person name="Birren B."/>
        </authorList>
    </citation>
    <scope>NUCLEOTIDE SEQUENCE [LARGE SCALE GENOMIC DNA]</scope>
    <source>
        <strain evidence="3 4">JP610</strain>
    </source>
</reference>
<proteinExistence type="predicted"/>
<dbReference type="Pfam" id="PF02194">
    <property type="entry name" value="PXA"/>
    <property type="match status" value="1"/>
</dbReference>
<feature type="non-terminal residue" evidence="3">
    <location>
        <position position="1"/>
    </location>
</feature>
<dbReference type="InterPro" id="IPR036305">
    <property type="entry name" value="RGS_sf"/>
</dbReference>
<dbReference type="AlphaFoldDB" id="A0A0L0F6F8"/>
<sequence>DGFDILTHQGRVDYIRAAIAAVLPRLLPTQIREDDLALLILRELLTTCVLVPALESLANPVTINNIIVSACASGTPDTASPENKPSTGATVSGSLETDRDIKSFPPGLHGPLPPIRVKLMQTYGISTSASLWAKAYSLPSLIRPGRGRMFFRLYLARECSAHLLDFMVDFDVAVDPTTDPDDTLTAVEIGDKYLNHLSPDCLPFDEEFRNEVINAIGA</sequence>
<name>A0A0L0F6F8_9EUKA</name>
<evidence type="ECO:0000313" key="4">
    <source>
        <dbReference type="Proteomes" id="UP000054560"/>
    </source>
</evidence>
<dbReference type="RefSeq" id="XP_014145640.1">
    <property type="nucleotide sequence ID" value="XM_014290165.1"/>
</dbReference>
<evidence type="ECO:0000313" key="3">
    <source>
        <dbReference type="EMBL" id="KNC71738.1"/>
    </source>
</evidence>
<dbReference type="InterPro" id="IPR003114">
    <property type="entry name" value="Phox_assoc"/>
</dbReference>
<evidence type="ECO:0000256" key="1">
    <source>
        <dbReference type="SAM" id="MobiDB-lite"/>
    </source>
</evidence>
<dbReference type="SUPFAM" id="SSF48097">
    <property type="entry name" value="Regulator of G-protein signaling, RGS"/>
    <property type="match status" value="1"/>
</dbReference>
<dbReference type="EMBL" id="KQ248213">
    <property type="protein sequence ID" value="KNC71738.1"/>
    <property type="molecule type" value="Genomic_DNA"/>
</dbReference>
<accession>A0A0L0F6F8</accession>
<gene>
    <name evidence="3" type="ORF">SARC_15721</name>
</gene>
<organism evidence="3 4">
    <name type="scientific">Sphaeroforma arctica JP610</name>
    <dbReference type="NCBI Taxonomy" id="667725"/>
    <lineage>
        <taxon>Eukaryota</taxon>
        <taxon>Ichthyosporea</taxon>
        <taxon>Ichthyophonida</taxon>
        <taxon>Sphaeroforma</taxon>
    </lineage>
</organism>
<protein>
    <recommendedName>
        <fullName evidence="2">PXA domain-containing protein</fullName>
    </recommendedName>
</protein>
<dbReference type="PROSITE" id="PS51207">
    <property type="entry name" value="PXA"/>
    <property type="match status" value="1"/>
</dbReference>